<feature type="region of interest" description="Disordered" evidence="1">
    <location>
        <begin position="1"/>
        <end position="24"/>
    </location>
</feature>
<evidence type="ECO:0000256" key="1">
    <source>
        <dbReference type="SAM" id="MobiDB-lite"/>
    </source>
</evidence>
<protein>
    <submittedName>
        <fullName evidence="2">Uncharacterized protein</fullName>
    </submittedName>
</protein>
<evidence type="ECO:0000313" key="2">
    <source>
        <dbReference type="EMBL" id="CAF4210366.1"/>
    </source>
</evidence>
<organism evidence="2 3">
    <name type="scientific">Rotaria sordida</name>
    <dbReference type="NCBI Taxonomy" id="392033"/>
    <lineage>
        <taxon>Eukaryota</taxon>
        <taxon>Metazoa</taxon>
        <taxon>Spiralia</taxon>
        <taxon>Gnathifera</taxon>
        <taxon>Rotifera</taxon>
        <taxon>Eurotatoria</taxon>
        <taxon>Bdelloidea</taxon>
        <taxon>Philodinida</taxon>
        <taxon>Philodinidae</taxon>
        <taxon>Rotaria</taxon>
    </lineage>
</organism>
<dbReference type="AlphaFoldDB" id="A0A820BRD9"/>
<name>A0A820BRD9_9BILA</name>
<dbReference type="EMBL" id="CAJOAX010023069">
    <property type="protein sequence ID" value="CAF4210366.1"/>
    <property type="molecule type" value="Genomic_DNA"/>
</dbReference>
<feature type="non-terminal residue" evidence="2">
    <location>
        <position position="1"/>
    </location>
</feature>
<reference evidence="2" key="1">
    <citation type="submission" date="2021-02" db="EMBL/GenBank/DDBJ databases">
        <authorList>
            <person name="Nowell W R."/>
        </authorList>
    </citation>
    <scope>NUCLEOTIDE SEQUENCE</scope>
</reference>
<proteinExistence type="predicted"/>
<accession>A0A820BRD9</accession>
<comment type="caution">
    <text evidence="2">The sequence shown here is derived from an EMBL/GenBank/DDBJ whole genome shotgun (WGS) entry which is preliminary data.</text>
</comment>
<gene>
    <name evidence="2" type="ORF">OTI717_LOCUS38955</name>
</gene>
<dbReference type="Proteomes" id="UP000663823">
    <property type="component" value="Unassembled WGS sequence"/>
</dbReference>
<sequence length="24" mass="2617">ARIIGAALADQGYPVDENDNDDRQ</sequence>
<evidence type="ECO:0000313" key="3">
    <source>
        <dbReference type="Proteomes" id="UP000663823"/>
    </source>
</evidence>